<reference evidence="1 2" key="1">
    <citation type="journal article" date="2017" name="BMC Genomics">
        <title>Comparative genomic and phylogenomic analyses of the Bifidobacteriaceae family.</title>
        <authorList>
            <person name="Lugli G.A."/>
            <person name="Milani C."/>
            <person name="Turroni F."/>
            <person name="Duranti S."/>
            <person name="Mancabelli L."/>
            <person name="Mangifesta M."/>
            <person name="Ferrario C."/>
            <person name="Modesto M."/>
            <person name="Mattarelli P."/>
            <person name="Jiri K."/>
            <person name="van Sinderen D."/>
            <person name="Ventura M."/>
        </authorList>
    </citation>
    <scope>NUCLEOTIDE SEQUENCE [LARGE SCALE GENOMIC DNA]</scope>
    <source>
        <strain evidence="1 2">DSM 100202</strain>
    </source>
</reference>
<protein>
    <submittedName>
        <fullName evidence="1">Uncharacterized protein</fullName>
    </submittedName>
</protein>
<proteinExistence type="predicted"/>
<dbReference type="AlphaFoldDB" id="A0A261FZY9"/>
<evidence type="ECO:0000313" key="2">
    <source>
        <dbReference type="Proteomes" id="UP000216074"/>
    </source>
</evidence>
<evidence type="ECO:0000313" key="1">
    <source>
        <dbReference type="EMBL" id="OZG64698.1"/>
    </source>
</evidence>
<sequence>MAMRMSWRLARKPASSLSYFPGPCGSSWAARPASGINTARKPISHRDSRPCNMYGTQVTWIAAAQVWRFLHAENNIGLHCREDGHELRYDDWETILNFTLEYTPNDHTHWKTSITTIRHWNATSKYQTLGTNQPIWHNSADRTPKYPYENPSRPPSLTKYHNLVSPCRSYSNKGPTELRHTLTKVRHTPTELRHFRPCCVAASSVPRIILLRIMRP</sequence>
<dbReference type="Proteomes" id="UP000216074">
    <property type="component" value="Unassembled WGS sequence"/>
</dbReference>
<organism evidence="1 2">
    <name type="scientific">Bifidobacterium hapali</name>
    <dbReference type="NCBI Taxonomy" id="1630172"/>
    <lineage>
        <taxon>Bacteria</taxon>
        <taxon>Bacillati</taxon>
        <taxon>Actinomycetota</taxon>
        <taxon>Actinomycetes</taxon>
        <taxon>Bifidobacteriales</taxon>
        <taxon>Bifidobacteriaceae</taxon>
        <taxon>Bifidobacterium</taxon>
    </lineage>
</organism>
<name>A0A261FZY9_9BIFI</name>
<keyword evidence="2" id="KW-1185">Reference proteome</keyword>
<gene>
    <name evidence="1" type="ORF">BHAP_0928</name>
</gene>
<accession>A0A261FZY9</accession>
<comment type="caution">
    <text evidence="1">The sequence shown here is derived from an EMBL/GenBank/DDBJ whole genome shotgun (WGS) entry which is preliminary data.</text>
</comment>
<dbReference type="EMBL" id="MWWY01000020">
    <property type="protein sequence ID" value="OZG64698.1"/>
    <property type="molecule type" value="Genomic_DNA"/>
</dbReference>